<evidence type="ECO:0000259" key="5">
    <source>
        <dbReference type="Pfam" id="PF00251"/>
    </source>
</evidence>
<protein>
    <submittedName>
        <fullName evidence="7">Uncharacterized protein</fullName>
    </submittedName>
</protein>
<dbReference type="Pfam" id="PF00251">
    <property type="entry name" value="Glyco_hydro_32N"/>
    <property type="match status" value="1"/>
</dbReference>
<evidence type="ECO:0000259" key="6">
    <source>
        <dbReference type="Pfam" id="PF08244"/>
    </source>
</evidence>
<evidence type="ECO:0000256" key="4">
    <source>
        <dbReference type="RuleBase" id="RU362110"/>
    </source>
</evidence>
<dbReference type="InterPro" id="IPR013148">
    <property type="entry name" value="Glyco_hydro_32_N"/>
</dbReference>
<dbReference type="EMBL" id="JAJJMB010017986">
    <property type="protein sequence ID" value="KAI3832618.1"/>
    <property type="molecule type" value="Genomic_DNA"/>
</dbReference>
<dbReference type="CDD" id="cd18624">
    <property type="entry name" value="GH32_Fruct1-like"/>
    <property type="match status" value="1"/>
</dbReference>
<dbReference type="InterPro" id="IPR023296">
    <property type="entry name" value="Glyco_hydro_beta-prop_sf"/>
</dbReference>
<comment type="similarity">
    <text evidence="1 4">Belongs to the glycosyl hydrolase 32 family.</text>
</comment>
<evidence type="ECO:0000256" key="2">
    <source>
        <dbReference type="ARBA" id="ARBA00022801"/>
    </source>
</evidence>
<name>A0AAD4X2T7_9MAGN</name>
<dbReference type="Pfam" id="PF08244">
    <property type="entry name" value="Glyco_hydro_32C"/>
    <property type="match status" value="1"/>
</dbReference>
<evidence type="ECO:0000256" key="3">
    <source>
        <dbReference type="ARBA" id="ARBA00023295"/>
    </source>
</evidence>
<feature type="domain" description="Glycosyl hydrolase family 32 N-terminal" evidence="5">
    <location>
        <begin position="1"/>
        <end position="276"/>
    </location>
</feature>
<dbReference type="Proteomes" id="UP001202328">
    <property type="component" value="Unassembled WGS sequence"/>
</dbReference>
<keyword evidence="2 4" id="KW-0378">Hydrolase</keyword>
<dbReference type="AlphaFoldDB" id="A0AAD4X2T7"/>
<evidence type="ECO:0000313" key="8">
    <source>
        <dbReference type="Proteomes" id="UP001202328"/>
    </source>
</evidence>
<dbReference type="GO" id="GO:0004553">
    <property type="term" value="F:hydrolase activity, hydrolyzing O-glycosyl compounds"/>
    <property type="evidence" value="ECO:0007669"/>
    <property type="project" value="InterPro"/>
</dbReference>
<dbReference type="SMART" id="SM00640">
    <property type="entry name" value="Glyco_32"/>
    <property type="match status" value="1"/>
</dbReference>
<comment type="caution">
    <text evidence="7">The sequence shown here is derived from an EMBL/GenBank/DDBJ whole genome shotgun (WGS) entry which is preliminary data.</text>
</comment>
<organism evidence="7 8">
    <name type="scientific">Papaver atlanticum</name>
    <dbReference type="NCBI Taxonomy" id="357466"/>
    <lineage>
        <taxon>Eukaryota</taxon>
        <taxon>Viridiplantae</taxon>
        <taxon>Streptophyta</taxon>
        <taxon>Embryophyta</taxon>
        <taxon>Tracheophyta</taxon>
        <taxon>Spermatophyta</taxon>
        <taxon>Magnoliopsida</taxon>
        <taxon>Ranunculales</taxon>
        <taxon>Papaveraceae</taxon>
        <taxon>Papaveroideae</taxon>
        <taxon>Papaver</taxon>
    </lineage>
</organism>
<accession>A0AAD4X2T7</accession>
<evidence type="ECO:0000256" key="1">
    <source>
        <dbReference type="ARBA" id="ARBA00009902"/>
    </source>
</evidence>
<feature type="domain" description="Glycosyl hydrolase family 32 C-terminal" evidence="6">
    <location>
        <begin position="279"/>
        <end position="464"/>
    </location>
</feature>
<keyword evidence="3 4" id="KW-0326">Glycosidase</keyword>
<dbReference type="Gene3D" id="2.60.120.560">
    <property type="entry name" value="Exo-inulinase, domain 1"/>
    <property type="match status" value="1"/>
</dbReference>
<dbReference type="InterPro" id="IPR013189">
    <property type="entry name" value="Glyco_hydro_32_C"/>
</dbReference>
<evidence type="ECO:0000313" key="7">
    <source>
        <dbReference type="EMBL" id="KAI3832618.1"/>
    </source>
</evidence>
<gene>
    <name evidence="7" type="ORF">MKW98_002164</name>
</gene>
<proteinExistence type="inferred from homology"/>
<dbReference type="InterPro" id="IPR001362">
    <property type="entry name" value="Glyco_hydro_32"/>
</dbReference>
<dbReference type="Gene3D" id="2.115.10.20">
    <property type="entry name" value="Glycosyl hydrolase domain, family 43"/>
    <property type="match status" value="1"/>
</dbReference>
<dbReference type="InterPro" id="IPR050551">
    <property type="entry name" value="Fructan_Metab_Enzymes"/>
</dbReference>
<dbReference type="SUPFAM" id="SSF75005">
    <property type="entry name" value="Arabinanase/levansucrase/invertase"/>
    <property type="match status" value="1"/>
</dbReference>
<dbReference type="PANTHER" id="PTHR31953">
    <property type="entry name" value="BETA-FRUCTOFURANOSIDASE, INSOLUBLE ISOENZYME CWINV1-RELATED"/>
    <property type="match status" value="1"/>
</dbReference>
<keyword evidence="8" id="KW-1185">Reference proteome</keyword>
<reference evidence="7" key="1">
    <citation type="submission" date="2022-04" db="EMBL/GenBank/DDBJ databases">
        <title>A functionally conserved STORR gene fusion in Papaver species that diverged 16.8 million years ago.</title>
        <authorList>
            <person name="Catania T."/>
        </authorList>
    </citation>
    <scope>NUCLEOTIDE SEQUENCE</scope>
    <source>
        <strain evidence="7">S-188037</strain>
    </source>
</reference>
<dbReference type="SUPFAM" id="SSF49899">
    <property type="entry name" value="Concanavalin A-like lectins/glucanases"/>
    <property type="match status" value="1"/>
</dbReference>
<sequence length="643" mass="72582">MVNWFRLDVAMSPTETYDINGCWSGSATILPGNKLVMLYTGIDINNGQVQNIAVPKDLSDPLLVEWKKLDQNPVILTPDDITPDKFRDPTTAWLGEDGYWRILIGSEKRNKVAALLFKSNDFMTWTESENAFHSAEPDTGMWECLDFFPVSLKGEEALDTSARGDGIKYVFKVSIQDTFTDFYTVGNYFVNNGEYYIPENTVGNPYSPVTGLRLDYGKFYASKTFFDEAKNRRILWGWVNEPDSNADAIARGWAGIQSIPRTLWLDKNERQLLQWPIKELETLRINEVEYTKRLMTQGKHFEVESITAAQADIEVTYRIPNLENAEVFDPSWVDAQKLSGEKGATVKGGIGPFGLLTLASKDLEEYTAVFFRVFRAQDKYVVLMGSGGDRSSLRGEGLNKPSYGAFVDVDLVDGEISLRCLIDHSVVESFGAGGKACITTRTYPTFAVGKEAHLYAFNYGSEAKNKKHSRKYRIHKKEHQNLENQNLTTTNMENKLNHLKEIKKMSSEKQGLSLINLAAIMEKGRRESPTACFQRSTFIILVGVLVLQYDRPTLALGTTCWALSTTAVAQVIRSGKLHFGERECFGLAIVISALQSLCLVLTQENYTRILLLKRKKALRGPIWYKRAMLVYHHHQFGQSHGEP</sequence>
<dbReference type="GO" id="GO:0005975">
    <property type="term" value="P:carbohydrate metabolic process"/>
    <property type="evidence" value="ECO:0007669"/>
    <property type="project" value="InterPro"/>
</dbReference>
<dbReference type="FunFam" id="2.60.120.560:FF:000002">
    <property type="entry name" value="Beta-fructofuranosidase, insoluble isoenzyme CWINV1"/>
    <property type="match status" value="1"/>
</dbReference>
<dbReference type="InterPro" id="IPR013320">
    <property type="entry name" value="ConA-like_dom_sf"/>
</dbReference>